<keyword evidence="1" id="KW-0812">Transmembrane</keyword>
<dbReference type="Proteomes" id="UP001626550">
    <property type="component" value="Unassembled WGS sequence"/>
</dbReference>
<feature type="transmembrane region" description="Helical" evidence="1">
    <location>
        <begin position="67"/>
        <end position="87"/>
    </location>
</feature>
<reference evidence="2 3" key="1">
    <citation type="submission" date="2024-11" db="EMBL/GenBank/DDBJ databases">
        <title>Adaptive evolution of stress response genes in parasites aligns with host niche diversity.</title>
        <authorList>
            <person name="Hahn C."/>
            <person name="Resl P."/>
        </authorList>
    </citation>
    <scope>NUCLEOTIDE SEQUENCE [LARGE SCALE GENOMIC DNA]</scope>
    <source>
        <strain evidence="2">EGGRZ-B1_66</strain>
        <tissue evidence="2">Body</tissue>
    </source>
</reference>
<keyword evidence="1" id="KW-0472">Membrane</keyword>
<evidence type="ECO:0000313" key="3">
    <source>
        <dbReference type="Proteomes" id="UP001626550"/>
    </source>
</evidence>
<dbReference type="EMBL" id="JBJKFK010000019">
    <property type="protein sequence ID" value="KAL3320956.1"/>
    <property type="molecule type" value="Genomic_DNA"/>
</dbReference>
<proteinExistence type="predicted"/>
<name>A0ABD2QN65_9PLAT</name>
<sequence length="406" mass="46583">MWLVLTSPDNLFARQQMETNVATEGEQGLKNATDMLQLIEVHYGDKHWRSLRDTKCCFRACFLRSHYVLTAIFAAALILFCFALVIYSEHRLVHRCLLLPWTLLQDHGSSLSSPAAMISEALRRPQEMTLRIMKQNADRINQIWFLLARHSESSLKHLARAISSRFQHEMDFLREQACTEIKVVLEPFRPHSSVFTFLPPAYSEKCSLKKDTFQTDLNSFDNAVCHYDNISIGWYSDKVDLSSYNKPTTFARRPNPLEYIWAAVLSWPFNTVANFQWTDTGAARRLVVTVFCVIVGMFTAIGCLDLIGWYARSSFFRPKNQKQEITVITSRLPPVILMPERPSNYETYPAESQMTNNEAMLNLAAPQNAFQNHTLESTEVFAPIVYQIHSLPHNSPTILDSPFMGK</sequence>
<organism evidence="2 3">
    <name type="scientific">Cichlidogyrus casuarinus</name>
    <dbReference type="NCBI Taxonomy" id="1844966"/>
    <lineage>
        <taxon>Eukaryota</taxon>
        <taxon>Metazoa</taxon>
        <taxon>Spiralia</taxon>
        <taxon>Lophotrochozoa</taxon>
        <taxon>Platyhelminthes</taxon>
        <taxon>Monogenea</taxon>
        <taxon>Monopisthocotylea</taxon>
        <taxon>Dactylogyridea</taxon>
        <taxon>Ancyrocephalidae</taxon>
        <taxon>Cichlidogyrus</taxon>
    </lineage>
</organism>
<protein>
    <submittedName>
        <fullName evidence="2">Uncharacterized protein</fullName>
    </submittedName>
</protein>
<evidence type="ECO:0000256" key="1">
    <source>
        <dbReference type="SAM" id="Phobius"/>
    </source>
</evidence>
<dbReference type="AlphaFoldDB" id="A0ABD2QN65"/>
<keyword evidence="3" id="KW-1185">Reference proteome</keyword>
<gene>
    <name evidence="2" type="ORF">Ciccas_000371</name>
</gene>
<feature type="transmembrane region" description="Helical" evidence="1">
    <location>
        <begin position="286"/>
        <end position="311"/>
    </location>
</feature>
<keyword evidence="1" id="KW-1133">Transmembrane helix</keyword>
<accession>A0ABD2QN65</accession>
<evidence type="ECO:0000313" key="2">
    <source>
        <dbReference type="EMBL" id="KAL3320956.1"/>
    </source>
</evidence>
<comment type="caution">
    <text evidence="2">The sequence shown here is derived from an EMBL/GenBank/DDBJ whole genome shotgun (WGS) entry which is preliminary data.</text>
</comment>